<reference evidence="1" key="1">
    <citation type="submission" date="2015-10" db="EMBL/GenBank/DDBJ databases">
        <title>EvidentialGene: Evidence-directed Construction of Complete mRNA Transcriptomes without Genomes.</title>
        <authorList>
            <person name="Gilbert D.G."/>
        </authorList>
    </citation>
    <scope>NUCLEOTIDE SEQUENCE</scope>
</reference>
<name>A0A0P6CQS9_9CRUS</name>
<protein>
    <submittedName>
        <fullName evidence="1">Uncharacterized protein</fullName>
    </submittedName>
</protein>
<proteinExistence type="predicted"/>
<sequence length="65" mass="7397">MRFTLSPLISHLHHYTNCCLGIAKQSKQYTKRKGYEAGRLAMNPPTLIYLVTGAMVNEDEITQQN</sequence>
<accession>A0A0P6CQS9</accession>
<dbReference type="EMBL" id="GDIQ01022657">
    <property type="protein sequence ID" value="JAN72080.1"/>
    <property type="molecule type" value="Transcribed_RNA"/>
</dbReference>
<evidence type="ECO:0000313" key="1">
    <source>
        <dbReference type="EMBL" id="JAN72080.1"/>
    </source>
</evidence>
<dbReference type="AlphaFoldDB" id="A0A0P6CQS9"/>
<organism evidence="1">
    <name type="scientific">Daphnia magna</name>
    <dbReference type="NCBI Taxonomy" id="35525"/>
    <lineage>
        <taxon>Eukaryota</taxon>
        <taxon>Metazoa</taxon>
        <taxon>Ecdysozoa</taxon>
        <taxon>Arthropoda</taxon>
        <taxon>Crustacea</taxon>
        <taxon>Branchiopoda</taxon>
        <taxon>Diplostraca</taxon>
        <taxon>Cladocera</taxon>
        <taxon>Anomopoda</taxon>
        <taxon>Daphniidae</taxon>
        <taxon>Daphnia</taxon>
    </lineage>
</organism>